<keyword evidence="5 8" id="KW-0812">Transmembrane</keyword>
<keyword evidence="7 8" id="KW-0472">Membrane</keyword>
<dbReference type="RefSeq" id="WP_012111897.1">
    <property type="nucleotide sequence ID" value="NC_009719.1"/>
</dbReference>
<dbReference type="PANTHER" id="PTHR34702">
    <property type="entry name" value="NA(+)/H(+) ANTIPORTER SUBUNIT F1"/>
    <property type="match status" value="1"/>
</dbReference>
<dbReference type="InterPro" id="IPR007208">
    <property type="entry name" value="MrpF/PhaF-like"/>
</dbReference>
<keyword evidence="10" id="KW-1185">Reference proteome</keyword>
<evidence type="ECO:0000256" key="6">
    <source>
        <dbReference type="ARBA" id="ARBA00022989"/>
    </source>
</evidence>
<evidence type="ECO:0000256" key="1">
    <source>
        <dbReference type="ARBA" id="ARBA00004651"/>
    </source>
</evidence>
<feature type="transmembrane region" description="Helical" evidence="8">
    <location>
        <begin position="59"/>
        <end position="80"/>
    </location>
</feature>
<dbReference type="KEGG" id="pla:Plav_2972"/>
<dbReference type="eggNOG" id="COG2212">
    <property type="taxonomic scope" value="Bacteria"/>
</dbReference>
<sequence>MVMFLAVAAALFVAILLVLIRLFAGPTVYDRVLAVNTFGTLTVLFLSLLGFIGERPDFLDIAILYALINFVSTIAILKFFRYRALGQATLNTEDS</sequence>
<name>A7HXE6_PARL1</name>
<proteinExistence type="inferred from homology"/>
<evidence type="ECO:0000313" key="9">
    <source>
        <dbReference type="EMBL" id="ABS64579.1"/>
    </source>
</evidence>
<evidence type="ECO:0000256" key="2">
    <source>
        <dbReference type="ARBA" id="ARBA00009212"/>
    </source>
</evidence>
<evidence type="ECO:0000256" key="7">
    <source>
        <dbReference type="ARBA" id="ARBA00023136"/>
    </source>
</evidence>
<organism evidence="9 10">
    <name type="scientific">Parvibaculum lavamentivorans (strain DS-1 / DSM 13023 / NCIMB 13966)</name>
    <dbReference type="NCBI Taxonomy" id="402881"/>
    <lineage>
        <taxon>Bacteria</taxon>
        <taxon>Pseudomonadati</taxon>
        <taxon>Pseudomonadota</taxon>
        <taxon>Alphaproteobacteria</taxon>
        <taxon>Hyphomicrobiales</taxon>
        <taxon>Parvibaculaceae</taxon>
        <taxon>Parvibaculum</taxon>
    </lineage>
</organism>
<keyword evidence="3" id="KW-0813">Transport</keyword>
<evidence type="ECO:0000256" key="3">
    <source>
        <dbReference type="ARBA" id="ARBA00022448"/>
    </source>
</evidence>
<dbReference type="EMBL" id="CP000774">
    <property type="protein sequence ID" value="ABS64579.1"/>
    <property type="molecule type" value="Genomic_DNA"/>
</dbReference>
<dbReference type="Pfam" id="PF04066">
    <property type="entry name" value="MrpF_PhaF"/>
    <property type="match status" value="1"/>
</dbReference>
<gene>
    <name evidence="9" type="ordered locus">Plav_2972</name>
</gene>
<evidence type="ECO:0000256" key="8">
    <source>
        <dbReference type="SAM" id="Phobius"/>
    </source>
</evidence>
<evidence type="ECO:0000256" key="5">
    <source>
        <dbReference type="ARBA" id="ARBA00022692"/>
    </source>
</evidence>
<evidence type="ECO:0000256" key="4">
    <source>
        <dbReference type="ARBA" id="ARBA00022475"/>
    </source>
</evidence>
<evidence type="ECO:0000313" key="10">
    <source>
        <dbReference type="Proteomes" id="UP000006377"/>
    </source>
</evidence>
<dbReference type="Proteomes" id="UP000006377">
    <property type="component" value="Chromosome"/>
</dbReference>
<protein>
    <submittedName>
        <fullName evidence="9">Multiple resistance and pH regulation protein F</fullName>
    </submittedName>
</protein>
<accession>A7HXE6</accession>
<dbReference type="PANTHER" id="PTHR34702:SF1">
    <property type="entry name" value="NA(+)_H(+) ANTIPORTER SUBUNIT F"/>
    <property type="match status" value="1"/>
</dbReference>
<comment type="similarity">
    <text evidence="2">Belongs to the CPA3 antiporters (TC 2.A.63) subunit F family.</text>
</comment>
<dbReference type="HOGENOM" id="CLU_125825_2_1_5"/>
<dbReference type="AlphaFoldDB" id="A7HXE6"/>
<reference evidence="9 10" key="1">
    <citation type="journal article" date="2011" name="Stand. Genomic Sci.">
        <title>Complete genome sequence of Parvibaculum lavamentivorans type strain (DS-1(T)).</title>
        <authorList>
            <person name="Schleheck D."/>
            <person name="Weiss M."/>
            <person name="Pitluck S."/>
            <person name="Bruce D."/>
            <person name="Land M.L."/>
            <person name="Han S."/>
            <person name="Saunders E."/>
            <person name="Tapia R."/>
            <person name="Detter C."/>
            <person name="Brettin T."/>
            <person name="Han J."/>
            <person name="Woyke T."/>
            <person name="Goodwin L."/>
            <person name="Pennacchio L."/>
            <person name="Nolan M."/>
            <person name="Cook A.M."/>
            <person name="Kjelleberg S."/>
            <person name="Thomas T."/>
        </authorList>
    </citation>
    <scope>NUCLEOTIDE SEQUENCE [LARGE SCALE GENOMIC DNA]</scope>
    <source>
        <strain evidence="10">DS-1 / DSM 13023 / NCIMB 13966</strain>
    </source>
</reference>
<dbReference type="GO" id="GO:0005886">
    <property type="term" value="C:plasma membrane"/>
    <property type="evidence" value="ECO:0007669"/>
    <property type="project" value="UniProtKB-SubCell"/>
</dbReference>
<keyword evidence="4" id="KW-1003">Cell membrane</keyword>
<dbReference type="STRING" id="402881.Plav_2972"/>
<comment type="subcellular location">
    <subcellularLocation>
        <location evidence="1">Cell membrane</location>
        <topology evidence="1">Multi-pass membrane protein</topology>
    </subcellularLocation>
</comment>
<keyword evidence="6 8" id="KW-1133">Transmembrane helix</keyword>
<dbReference type="GO" id="GO:0015385">
    <property type="term" value="F:sodium:proton antiporter activity"/>
    <property type="evidence" value="ECO:0007669"/>
    <property type="project" value="TreeGrafter"/>
</dbReference>
<feature type="transmembrane region" description="Helical" evidence="8">
    <location>
        <begin position="34"/>
        <end position="52"/>
    </location>
</feature>